<sequence>MEPSTNIVRISSGEPEEPEENITYMDALLYKAAAEGRIEEFNNHPKLQLESLKTPNHDNVLHVNLATPENYAKFYVGILSSRYLPLFYLFFRSFLWISIYKRNSKKRSNFIEQILVKCPSLLLQKNAKGQTPLHVAARNGHSAIVKLLIRSCAKARDGDLEKLGMDQVNAVREMLRITDQESDTALHVAAQYGDDEMEEGLLELEDPDFPYSANKNQKTPLYLAAEIGNRGVLSVLLDKSKSTGQGGPHGRTALHAAAMAEDAEATKIILKKKGNLTKERDEDGHTPLHYAAHKCCSSVVEELLKWDASAASVCDRKLGMTPLLMAARQGHLQILQKIHSFCPDCCEKVDKRGWNLLHFLAFRVYPPRIAIYFFTLSRKMECASIRNLMDWKDALGITPHQVYDAYQPRIARARKSFENSGQKEKKKQIEELLKDIAREEVAECPVSPFSLPTVSAKSLEKTRDAHLVVAGLIATITFAAAITVPGGLQTEKGSERGTPLLIDEAAFKAFVVTNAMAFILSVSALSIHFEIVNLLLSKLIFWRPDMIVSRTQSVSSLLGRADCD</sequence>
<keyword evidence="11" id="KW-1185">Reference proteome</keyword>
<feature type="non-terminal residue" evidence="10">
    <location>
        <position position="1"/>
    </location>
</feature>
<dbReference type="Gene3D" id="1.25.40.20">
    <property type="entry name" value="Ankyrin repeat-containing domain"/>
    <property type="match status" value="2"/>
</dbReference>
<evidence type="ECO:0000256" key="1">
    <source>
        <dbReference type="ARBA" id="ARBA00004141"/>
    </source>
</evidence>
<dbReference type="InterPro" id="IPR026961">
    <property type="entry name" value="PGG_dom"/>
</dbReference>
<name>A0A7J8WAI7_9ROSI</name>
<dbReference type="Pfam" id="PF00023">
    <property type="entry name" value="Ank"/>
    <property type="match status" value="1"/>
</dbReference>
<keyword evidence="2 8" id="KW-0812">Transmembrane</keyword>
<dbReference type="GO" id="GO:0005886">
    <property type="term" value="C:plasma membrane"/>
    <property type="evidence" value="ECO:0007669"/>
    <property type="project" value="TreeGrafter"/>
</dbReference>
<feature type="repeat" description="ANK" evidence="7">
    <location>
        <begin position="128"/>
        <end position="160"/>
    </location>
</feature>
<feature type="transmembrane region" description="Helical" evidence="8">
    <location>
        <begin position="83"/>
        <end position="100"/>
    </location>
</feature>
<dbReference type="InterPro" id="IPR002110">
    <property type="entry name" value="Ankyrin_rpt"/>
</dbReference>
<dbReference type="Proteomes" id="UP000593573">
    <property type="component" value="Unassembled WGS sequence"/>
</dbReference>
<feature type="transmembrane region" description="Helical" evidence="8">
    <location>
        <begin position="467"/>
        <end position="489"/>
    </location>
</feature>
<comment type="caution">
    <text evidence="10">The sequence shown here is derived from an EMBL/GenBank/DDBJ whole genome shotgun (WGS) entry which is preliminary data.</text>
</comment>
<keyword evidence="6 8" id="KW-0472">Membrane</keyword>
<evidence type="ECO:0000256" key="6">
    <source>
        <dbReference type="ARBA" id="ARBA00023136"/>
    </source>
</evidence>
<accession>A0A7J8WAI7</accession>
<feature type="domain" description="PGG" evidence="9">
    <location>
        <begin position="457"/>
        <end position="531"/>
    </location>
</feature>
<feature type="repeat" description="ANK" evidence="7">
    <location>
        <begin position="283"/>
        <end position="315"/>
    </location>
</feature>
<proteinExistence type="predicted"/>
<evidence type="ECO:0000256" key="2">
    <source>
        <dbReference type="ARBA" id="ARBA00022692"/>
    </source>
</evidence>
<dbReference type="PROSITE" id="PS50297">
    <property type="entry name" value="ANK_REP_REGION"/>
    <property type="match status" value="2"/>
</dbReference>
<dbReference type="SUPFAM" id="SSF48403">
    <property type="entry name" value="Ankyrin repeat"/>
    <property type="match status" value="1"/>
</dbReference>
<evidence type="ECO:0000313" key="10">
    <source>
        <dbReference type="EMBL" id="MBA0671840.1"/>
    </source>
</evidence>
<evidence type="ECO:0000256" key="5">
    <source>
        <dbReference type="ARBA" id="ARBA00023043"/>
    </source>
</evidence>
<evidence type="ECO:0000256" key="7">
    <source>
        <dbReference type="PROSITE-ProRule" id="PRU00023"/>
    </source>
</evidence>
<gene>
    <name evidence="10" type="ORF">Goklo_025176</name>
</gene>
<organism evidence="10 11">
    <name type="scientific">Gossypium klotzschianum</name>
    <dbReference type="NCBI Taxonomy" id="34286"/>
    <lineage>
        <taxon>Eukaryota</taxon>
        <taxon>Viridiplantae</taxon>
        <taxon>Streptophyta</taxon>
        <taxon>Embryophyta</taxon>
        <taxon>Tracheophyta</taxon>
        <taxon>Spermatophyta</taxon>
        <taxon>Magnoliopsida</taxon>
        <taxon>eudicotyledons</taxon>
        <taxon>Gunneridae</taxon>
        <taxon>Pentapetalae</taxon>
        <taxon>rosids</taxon>
        <taxon>malvids</taxon>
        <taxon>Malvales</taxon>
        <taxon>Malvaceae</taxon>
        <taxon>Malvoideae</taxon>
        <taxon>Gossypium</taxon>
    </lineage>
</organism>
<dbReference type="OrthoDB" id="944730at2759"/>
<evidence type="ECO:0000256" key="3">
    <source>
        <dbReference type="ARBA" id="ARBA00022737"/>
    </source>
</evidence>
<protein>
    <recommendedName>
        <fullName evidence="9">PGG domain-containing protein</fullName>
    </recommendedName>
</protein>
<dbReference type="AlphaFoldDB" id="A0A7J8WAI7"/>
<dbReference type="Pfam" id="PF13962">
    <property type="entry name" value="PGG"/>
    <property type="match status" value="1"/>
</dbReference>
<feature type="transmembrane region" description="Helical" evidence="8">
    <location>
        <begin position="509"/>
        <end position="536"/>
    </location>
</feature>
<evidence type="ECO:0000313" key="11">
    <source>
        <dbReference type="Proteomes" id="UP000593573"/>
    </source>
</evidence>
<comment type="subcellular location">
    <subcellularLocation>
        <location evidence="1">Membrane</location>
        <topology evidence="1">Multi-pass membrane protein</topology>
    </subcellularLocation>
</comment>
<keyword evidence="5 7" id="KW-0040">ANK repeat</keyword>
<evidence type="ECO:0000259" key="9">
    <source>
        <dbReference type="Pfam" id="PF13962"/>
    </source>
</evidence>
<feature type="repeat" description="ANK" evidence="7">
    <location>
        <begin position="249"/>
        <end position="281"/>
    </location>
</feature>
<dbReference type="EMBL" id="JABFAB010242395">
    <property type="protein sequence ID" value="MBA0671840.1"/>
    <property type="molecule type" value="Genomic_DNA"/>
</dbReference>
<dbReference type="InterPro" id="IPR036770">
    <property type="entry name" value="Ankyrin_rpt-contain_sf"/>
</dbReference>
<dbReference type="SMART" id="SM00248">
    <property type="entry name" value="ANK"/>
    <property type="match status" value="6"/>
</dbReference>
<dbReference type="PANTHER" id="PTHR24186">
    <property type="entry name" value="PROTEIN PHOSPHATASE 1 REGULATORY SUBUNIT"/>
    <property type="match status" value="1"/>
</dbReference>
<dbReference type="PROSITE" id="PS50088">
    <property type="entry name" value="ANK_REPEAT"/>
    <property type="match status" value="3"/>
</dbReference>
<keyword evidence="4 8" id="KW-1133">Transmembrane helix</keyword>
<keyword evidence="3" id="KW-0677">Repeat</keyword>
<evidence type="ECO:0000256" key="4">
    <source>
        <dbReference type="ARBA" id="ARBA00022989"/>
    </source>
</evidence>
<evidence type="ECO:0000256" key="8">
    <source>
        <dbReference type="SAM" id="Phobius"/>
    </source>
</evidence>
<reference evidence="10 11" key="1">
    <citation type="journal article" date="2019" name="Genome Biol. Evol.">
        <title>Insights into the evolution of the New World diploid cottons (Gossypium, subgenus Houzingenia) based on genome sequencing.</title>
        <authorList>
            <person name="Grover C.E."/>
            <person name="Arick M.A. 2nd"/>
            <person name="Thrash A."/>
            <person name="Conover J.L."/>
            <person name="Sanders W.S."/>
            <person name="Peterson D.G."/>
            <person name="Frelichowski J.E."/>
            <person name="Scheffler J.A."/>
            <person name="Scheffler B.E."/>
            <person name="Wendel J.F."/>
        </authorList>
    </citation>
    <scope>NUCLEOTIDE SEQUENCE [LARGE SCALE GENOMIC DNA]</scope>
    <source>
        <strain evidence="10">57</strain>
        <tissue evidence="10">Leaf</tissue>
    </source>
</reference>
<dbReference type="PANTHER" id="PTHR24186:SF50">
    <property type="entry name" value="ANKYRIN REPEAT-CONTAINING PROTEIN ITN1-LIKE ISOFORM X1"/>
    <property type="match status" value="1"/>
</dbReference>
<dbReference type="Pfam" id="PF12796">
    <property type="entry name" value="Ank_2"/>
    <property type="match status" value="2"/>
</dbReference>